<evidence type="ECO:0008006" key="3">
    <source>
        <dbReference type="Google" id="ProtNLM"/>
    </source>
</evidence>
<reference evidence="1 2" key="1">
    <citation type="submission" date="2018-08" db="EMBL/GenBank/DDBJ databases">
        <title>A genome reference for cultivated species of the human gut microbiota.</title>
        <authorList>
            <person name="Zou Y."/>
            <person name="Xue W."/>
            <person name="Luo G."/>
        </authorList>
    </citation>
    <scope>NUCLEOTIDE SEQUENCE [LARGE SCALE GENOMIC DNA]</scope>
    <source>
        <strain evidence="1 2">TF11-15AC</strain>
    </source>
</reference>
<name>A0A3E4M0Q4_9FIRM</name>
<evidence type="ECO:0000313" key="1">
    <source>
        <dbReference type="EMBL" id="RGK43216.1"/>
    </source>
</evidence>
<dbReference type="EMBL" id="QSQP01000008">
    <property type="protein sequence ID" value="RGK43216.1"/>
    <property type="molecule type" value="Genomic_DNA"/>
</dbReference>
<evidence type="ECO:0000313" key="2">
    <source>
        <dbReference type="Proteomes" id="UP000261052"/>
    </source>
</evidence>
<organism evidence="1 2">
    <name type="scientific">Agathobacter rectalis</name>
    <dbReference type="NCBI Taxonomy" id="39491"/>
    <lineage>
        <taxon>Bacteria</taxon>
        <taxon>Bacillati</taxon>
        <taxon>Bacillota</taxon>
        <taxon>Clostridia</taxon>
        <taxon>Lachnospirales</taxon>
        <taxon>Lachnospiraceae</taxon>
        <taxon>Agathobacter</taxon>
    </lineage>
</organism>
<proteinExistence type="predicted"/>
<dbReference type="Proteomes" id="UP000261052">
    <property type="component" value="Unassembled WGS sequence"/>
</dbReference>
<sequence>MLYEGDHILNNFRFNLKGQLNEVKLPEYKALWPLFETIVNSIQSIEESTNSQNGQITILANRLEDRQVNMDGNEELNPFCEFQVIDNGEGFNSINYNSFLEAYSNLKVSKGCKGIGRFLWLKAFTKVNIESVYCEKNRWLKRKFEFSADNGVEPEENIEGSSISEYKTVVTLSNFILKYRKKAPLSLEALAKKVIEHCLPYFLGENCPSIVLKDNLGEIYDLNKYFDSTIKDSLHRDEFEKDGNKFSLYHIKMAEGVVKHELHFCASKREVKSYDLSQYITDLQKRIVTDEGEAFYYLGYLTGDYLDRNVNLNRTAFDFEDEDTLFASVSERELIGIAKEYILAYLIDDLKKIKDAKRNFIDSYVQKEKPQYRYLLNRKPELYDQIPANLSKEKLELELHSAIQKWETEIHSQGREIEKKIKESKFDRESFSKIFNEYCSSITEISKSSLSEYVIRRKAILDLLEKAIEIQDDNRYCAEETLHSIICPMRYTSDEIEFEEMNLWIIDDRLAYHTFLASDKLMKSLPVLDTSVEKRMDIAVFDQAFSFSDNQDFFNSISIVEFKKPNRNDLKDDDKNPINQVLGYVKNIKEGKAKRPNGRPFVNVSNTAFYCYVIADLTDSMREDAVNAGLILTPDGDGYFGYNQTRGAYIEVISYDKLVRDAKQRNQILFDKLFNPKVNEVLNSKLLNE</sequence>
<accession>A0A3E4M0Q4</accession>
<gene>
    <name evidence="1" type="ORF">DXD13_07720</name>
</gene>
<comment type="caution">
    <text evidence="1">The sequence shown here is derived from an EMBL/GenBank/DDBJ whole genome shotgun (WGS) entry which is preliminary data.</text>
</comment>
<dbReference type="AlphaFoldDB" id="A0A3E4M0Q4"/>
<protein>
    <recommendedName>
        <fullName evidence="3">ATP-binding protein</fullName>
    </recommendedName>
</protein>